<name>A0AAP9RG26_CLOBU</name>
<dbReference type="PANTHER" id="PTHR30349:SF82">
    <property type="entry name" value="INTEGRASE_RECOMBINASE YOEC-RELATED"/>
    <property type="match status" value="1"/>
</dbReference>
<accession>A0AAP9RG26</accession>
<dbReference type="KEGG" id="cbut:ATN24_13930"/>
<evidence type="ECO:0000256" key="1">
    <source>
        <dbReference type="ARBA" id="ARBA00023172"/>
    </source>
</evidence>
<dbReference type="EMBL" id="CP040626">
    <property type="protein sequence ID" value="QMW91792.1"/>
    <property type="molecule type" value="Genomic_DNA"/>
</dbReference>
<proteinExistence type="predicted"/>
<dbReference type="PANTHER" id="PTHR30349">
    <property type="entry name" value="PHAGE INTEGRASE-RELATED"/>
    <property type="match status" value="1"/>
</dbReference>
<feature type="domain" description="Tyr recombinase" evidence="2">
    <location>
        <begin position="3"/>
        <end position="182"/>
    </location>
</feature>
<dbReference type="InterPro" id="IPR050090">
    <property type="entry name" value="Tyrosine_recombinase_XerCD"/>
</dbReference>
<evidence type="ECO:0000313" key="3">
    <source>
        <dbReference type="EMBL" id="QMW91792.1"/>
    </source>
</evidence>
<dbReference type="Proteomes" id="UP000515243">
    <property type="component" value="Chromosome 1"/>
</dbReference>
<dbReference type="Gene3D" id="1.10.443.10">
    <property type="entry name" value="Intergrase catalytic core"/>
    <property type="match status" value="1"/>
</dbReference>
<keyword evidence="1" id="KW-0233">DNA recombination</keyword>
<dbReference type="PROSITE" id="PS51898">
    <property type="entry name" value="TYR_RECOMBINASE"/>
    <property type="match status" value="1"/>
</dbReference>
<reference evidence="3 4" key="1">
    <citation type="submission" date="2019-05" db="EMBL/GenBank/DDBJ databases">
        <authorList>
            <person name="Schori C."/>
            <person name="Ahrens C."/>
        </authorList>
    </citation>
    <scope>NUCLEOTIDE SEQUENCE [LARGE SCALE GENOMIC DNA]</scope>
    <source>
        <strain evidence="3 4">DSM 10702</strain>
    </source>
</reference>
<dbReference type="GO" id="GO:0003677">
    <property type="term" value="F:DNA binding"/>
    <property type="evidence" value="ECO:0007669"/>
    <property type="project" value="InterPro"/>
</dbReference>
<evidence type="ECO:0000259" key="2">
    <source>
        <dbReference type="PROSITE" id="PS51898"/>
    </source>
</evidence>
<dbReference type="Pfam" id="PF00589">
    <property type="entry name" value="Phage_integrase"/>
    <property type="match status" value="1"/>
</dbReference>
<sequence length="189" mass="22663">MNTVEPIRKMEDIYDIADYLKIHSERNYVLFMFGIYTGLRISDILKFRIRDLRDSSGKTKEYFYIREEKTGKEKRMKIPKDLKYILESFMKDKLDYEYIFLSKKGKNRPISRQQAYRILTDAAEKFGLESIGCHTLRKTFGYQLYQRTHDGITIKEILNHSDLSTTLRYIGVNQDRKDKIVEEVSYLRR</sequence>
<dbReference type="GO" id="GO:0015074">
    <property type="term" value="P:DNA integration"/>
    <property type="evidence" value="ECO:0007669"/>
    <property type="project" value="InterPro"/>
</dbReference>
<dbReference type="RefSeq" id="WP_002580968.1">
    <property type="nucleotide sequence ID" value="NZ_AP019716.1"/>
</dbReference>
<dbReference type="SUPFAM" id="SSF56349">
    <property type="entry name" value="DNA breaking-rejoining enzymes"/>
    <property type="match status" value="1"/>
</dbReference>
<organism evidence="3 4">
    <name type="scientific">Clostridium butyricum</name>
    <dbReference type="NCBI Taxonomy" id="1492"/>
    <lineage>
        <taxon>Bacteria</taxon>
        <taxon>Bacillati</taxon>
        <taxon>Bacillota</taxon>
        <taxon>Clostridia</taxon>
        <taxon>Eubacteriales</taxon>
        <taxon>Clostridiaceae</taxon>
        <taxon>Clostridium</taxon>
    </lineage>
</organism>
<dbReference type="GeneID" id="92945032"/>
<dbReference type="InterPro" id="IPR002104">
    <property type="entry name" value="Integrase_catalytic"/>
</dbReference>
<dbReference type="InterPro" id="IPR011010">
    <property type="entry name" value="DNA_brk_join_enz"/>
</dbReference>
<gene>
    <name evidence="3" type="ORF">FF104_12675</name>
</gene>
<evidence type="ECO:0000313" key="4">
    <source>
        <dbReference type="Proteomes" id="UP000515243"/>
    </source>
</evidence>
<dbReference type="InterPro" id="IPR013762">
    <property type="entry name" value="Integrase-like_cat_sf"/>
</dbReference>
<protein>
    <submittedName>
        <fullName evidence="3">Site-specific integrase</fullName>
    </submittedName>
</protein>
<dbReference type="GO" id="GO:0006310">
    <property type="term" value="P:DNA recombination"/>
    <property type="evidence" value="ECO:0007669"/>
    <property type="project" value="UniProtKB-KW"/>
</dbReference>
<dbReference type="AlphaFoldDB" id="A0AAP9RG26"/>